<dbReference type="InterPro" id="IPR053242">
    <property type="entry name" value="PAM2-like_domain"/>
</dbReference>
<proteinExistence type="predicted"/>
<accession>A0ABD1HAK4</accession>
<dbReference type="EMBL" id="JBEAFC010000006">
    <property type="protein sequence ID" value="KAL1553471.1"/>
    <property type="molecule type" value="Genomic_DNA"/>
</dbReference>
<sequence length="137" mass="15030">MVRGGASMVIGSKAEDQLARLLSGLKLEMQSQICTLKCAVYTLSSDVALAKELSMHNMQMKAAHGKAQESIYPQRNSDIQTILVIYLLGLHVNKAFFKTKAQGVILSLSLPLPPDMAQEGVILFLSLSRQCIKARRL</sequence>
<dbReference type="AlphaFoldDB" id="A0ABD1HAK4"/>
<dbReference type="Proteomes" id="UP001567538">
    <property type="component" value="Unassembled WGS sequence"/>
</dbReference>
<dbReference type="PANTHER" id="PTHR46651:SF1">
    <property type="entry name" value="SMALL MUTS RELATED FAMILY PROTEIN"/>
    <property type="match status" value="1"/>
</dbReference>
<organism evidence="1 2">
    <name type="scientific">Salvia divinorum</name>
    <name type="common">Maria pastora</name>
    <name type="synonym">Diviner's sage</name>
    <dbReference type="NCBI Taxonomy" id="28513"/>
    <lineage>
        <taxon>Eukaryota</taxon>
        <taxon>Viridiplantae</taxon>
        <taxon>Streptophyta</taxon>
        <taxon>Embryophyta</taxon>
        <taxon>Tracheophyta</taxon>
        <taxon>Spermatophyta</taxon>
        <taxon>Magnoliopsida</taxon>
        <taxon>eudicotyledons</taxon>
        <taxon>Gunneridae</taxon>
        <taxon>Pentapetalae</taxon>
        <taxon>asterids</taxon>
        <taxon>lamiids</taxon>
        <taxon>Lamiales</taxon>
        <taxon>Lamiaceae</taxon>
        <taxon>Nepetoideae</taxon>
        <taxon>Mentheae</taxon>
        <taxon>Salviinae</taxon>
        <taxon>Salvia</taxon>
        <taxon>Salvia subgen. Calosphace</taxon>
    </lineage>
</organism>
<evidence type="ECO:0000313" key="1">
    <source>
        <dbReference type="EMBL" id="KAL1553471.1"/>
    </source>
</evidence>
<name>A0ABD1HAK4_SALDI</name>
<gene>
    <name evidence="1" type="ORF">AAHA92_14142</name>
</gene>
<evidence type="ECO:0000313" key="2">
    <source>
        <dbReference type="Proteomes" id="UP001567538"/>
    </source>
</evidence>
<reference evidence="1 2" key="1">
    <citation type="submission" date="2024-06" db="EMBL/GenBank/DDBJ databases">
        <title>A chromosome level genome sequence of Diviner's sage (Salvia divinorum).</title>
        <authorList>
            <person name="Ford S.A."/>
            <person name="Ro D.-K."/>
            <person name="Ness R.W."/>
            <person name="Phillips M.A."/>
        </authorList>
    </citation>
    <scope>NUCLEOTIDE SEQUENCE [LARGE SCALE GENOMIC DNA]</scope>
    <source>
        <strain evidence="1">SAF-2024a</strain>
        <tissue evidence="1">Leaf</tissue>
    </source>
</reference>
<keyword evidence="2" id="KW-1185">Reference proteome</keyword>
<comment type="caution">
    <text evidence="1">The sequence shown here is derived from an EMBL/GenBank/DDBJ whole genome shotgun (WGS) entry which is preliminary data.</text>
</comment>
<protein>
    <submittedName>
        <fullName evidence="1">CTC-interacting domain 7</fullName>
    </submittedName>
</protein>
<dbReference type="PANTHER" id="PTHR46651">
    <property type="entry name" value="POLYADENYLATE-BINDING PROTEIN-INTERACTING PROTEIN 7"/>
    <property type="match status" value="1"/>
</dbReference>